<keyword evidence="1" id="KW-0472">Membrane</keyword>
<dbReference type="Pfam" id="PF17287">
    <property type="entry name" value="POTRA_3"/>
    <property type="match status" value="1"/>
</dbReference>
<name>A0ABZ3B127_9ENTR</name>
<organism evidence="8 9">
    <name type="scientific">Kosakonia calanthes</name>
    <dbReference type="NCBI Taxonomy" id="3139408"/>
    <lineage>
        <taxon>Bacteria</taxon>
        <taxon>Pseudomonadati</taxon>
        <taxon>Pseudomonadota</taxon>
        <taxon>Gammaproteobacteria</taxon>
        <taxon>Enterobacterales</taxon>
        <taxon>Enterobacteriaceae</taxon>
        <taxon>Kosakonia</taxon>
    </lineage>
</organism>
<feature type="chain" id="PRO_5046096146" evidence="4">
    <location>
        <begin position="22"/>
        <end position="548"/>
    </location>
</feature>
<feature type="domain" description="ShlB POTRA" evidence="7">
    <location>
        <begin position="159"/>
        <end position="196"/>
    </location>
</feature>
<keyword evidence="4" id="KW-0732">Signal</keyword>
<keyword evidence="1" id="KW-1134">Transmembrane beta strand</keyword>
<dbReference type="PANTHER" id="PTHR34597">
    <property type="entry name" value="SLR1661 PROTEIN"/>
    <property type="match status" value="1"/>
</dbReference>
<evidence type="ECO:0000259" key="5">
    <source>
        <dbReference type="Pfam" id="PF03865"/>
    </source>
</evidence>
<dbReference type="InterPro" id="IPR051544">
    <property type="entry name" value="TPS_OM_transporter"/>
</dbReference>
<evidence type="ECO:0000256" key="1">
    <source>
        <dbReference type="ARBA" id="ARBA00022452"/>
    </source>
</evidence>
<dbReference type="PANTHER" id="PTHR34597:SF3">
    <property type="entry name" value="OUTER MEMBRANE TRANSPORTER CDIB"/>
    <property type="match status" value="1"/>
</dbReference>
<keyword evidence="3" id="KW-0998">Cell outer membrane</keyword>
<feature type="domain" description="Polypeptide-transport-associated ShlB-type" evidence="6">
    <location>
        <begin position="83"/>
        <end position="145"/>
    </location>
</feature>
<dbReference type="EMBL" id="CP151800">
    <property type="protein sequence ID" value="WZV96781.1"/>
    <property type="molecule type" value="Genomic_DNA"/>
</dbReference>
<evidence type="ECO:0000256" key="3">
    <source>
        <dbReference type="ARBA" id="ARBA00023237"/>
    </source>
</evidence>
<dbReference type="InterPro" id="IPR013686">
    <property type="entry name" value="Polypept-transport_assoc_ShlB"/>
</dbReference>
<accession>A0ABZ3B127</accession>
<keyword evidence="9" id="KW-1185">Reference proteome</keyword>
<dbReference type="Pfam" id="PF03865">
    <property type="entry name" value="ShlB"/>
    <property type="match status" value="1"/>
</dbReference>
<feature type="domain" description="Haemolysin activator HlyB C-terminal" evidence="5">
    <location>
        <begin position="201"/>
        <end position="512"/>
    </location>
</feature>
<dbReference type="Gene3D" id="3.10.20.310">
    <property type="entry name" value="membrane protein fhac"/>
    <property type="match status" value="1"/>
</dbReference>
<gene>
    <name evidence="8" type="ORF">AAEY27_13935</name>
</gene>
<evidence type="ECO:0000259" key="6">
    <source>
        <dbReference type="Pfam" id="PF08479"/>
    </source>
</evidence>
<evidence type="ECO:0000256" key="4">
    <source>
        <dbReference type="SAM" id="SignalP"/>
    </source>
</evidence>
<feature type="signal peptide" evidence="4">
    <location>
        <begin position="1"/>
        <end position="21"/>
    </location>
</feature>
<keyword evidence="2" id="KW-0812">Transmembrane</keyword>
<reference evidence="8 9" key="1">
    <citation type="submission" date="2024-04" db="EMBL/GenBank/DDBJ databases">
        <title>Kosakonia calanthae sp. nov., a halophilic bacterium isolated from leaves of Calanthe tiplacata.</title>
        <authorList>
            <person name="Wu P."/>
        </authorList>
    </citation>
    <scope>NUCLEOTIDE SEQUENCE [LARGE SCALE GENOMIC DNA]</scope>
    <source>
        <strain evidence="8 9">BYX6</strain>
    </source>
</reference>
<dbReference type="Proteomes" id="UP001466893">
    <property type="component" value="Chromosome"/>
</dbReference>
<dbReference type="InterPro" id="IPR027282">
    <property type="entry name" value="TPS"/>
</dbReference>
<dbReference type="InterPro" id="IPR035251">
    <property type="entry name" value="ShlB_POTRA"/>
</dbReference>
<evidence type="ECO:0000313" key="9">
    <source>
        <dbReference type="Proteomes" id="UP001466893"/>
    </source>
</evidence>
<sequence length="548" mass="61799">MKSRFSLITFIFLFFSVNAFSEAQFDRLVKDQQRNDNNTLRENRVERKDVFSSKQDVFIENIKIPNDEVCYKIDELSIKDDFLDDQTLTEIKKKVAKTCLGVNGIQRVATLVQDYYINAGYVTTRIETPTQNLASGKLLLQVIPGRIEKVLIGNDDVRKIILPFIEGEILNLRDIEQGLENLQKTPNSDVKINIVPGSKSGYSNIVINTNRTKAWNVRTAYNNWGDKSTGQFLAGGAGYLYNVAGLNDVFYLSGTSSTTGAYKNVSAWYNFPFGFWDYEVLYSNSESRQGIAIGHWNYDYIGINEYLSLKGSRTLYRDMDKKITGSLEMLRRKSAYELDGIELALQKRDMGNLRLALNYKQNFSDATLDSTISWQRFITWFGGSKTPDMLSGDADSASHLFNLNLTYTKWLNALPVQSWYEINLGAQYTQAALTLQDQFTIGNRWSVRGFENSTGLDGNKGFYMQNTLNFATNYDSMTAYLGADYGLINNSGYSQGAYGCENLLGAVSGIKGTFQSLGYDFSLSVPLIYPSNLSVDKVTTSFNISYQL</sequence>
<dbReference type="Gene3D" id="2.40.160.50">
    <property type="entry name" value="membrane protein fhac: a member of the omp85/tpsb transporter family"/>
    <property type="match status" value="1"/>
</dbReference>
<proteinExistence type="predicted"/>
<evidence type="ECO:0000259" key="7">
    <source>
        <dbReference type="Pfam" id="PF17287"/>
    </source>
</evidence>
<dbReference type="InterPro" id="IPR005565">
    <property type="entry name" value="Hemolysn_activator_HlyB_C"/>
</dbReference>
<evidence type="ECO:0000313" key="8">
    <source>
        <dbReference type="EMBL" id="WZV96781.1"/>
    </source>
</evidence>
<dbReference type="PIRSF" id="PIRSF029745">
    <property type="entry name" value="FhaC"/>
    <property type="match status" value="1"/>
</dbReference>
<dbReference type="RefSeq" id="WP_342321211.1">
    <property type="nucleotide sequence ID" value="NZ_CP151800.1"/>
</dbReference>
<evidence type="ECO:0000256" key="2">
    <source>
        <dbReference type="ARBA" id="ARBA00022692"/>
    </source>
</evidence>
<protein>
    <submittedName>
        <fullName evidence="8">ShlB/FhaC/HecB family hemolysin secretion/activation protein</fullName>
    </submittedName>
</protein>
<dbReference type="Pfam" id="PF08479">
    <property type="entry name" value="POTRA_2"/>
    <property type="match status" value="1"/>
</dbReference>